<proteinExistence type="predicted"/>
<gene>
    <name evidence="3" type="ORF">ACFQ1S_44150</name>
</gene>
<evidence type="ECO:0000313" key="4">
    <source>
        <dbReference type="Proteomes" id="UP001597045"/>
    </source>
</evidence>
<evidence type="ECO:0000256" key="1">
    <source>
        <dbReference type="ARBA" id="ARBA00023002"/>
    </source>
</evidence>
<feature type="non-terminal residue" evidence="3">
    <location>
        <position position="188"/>
    </location>
</feature>
<dbReference type="InterPro" id="IPR050791">
    <property type="entry name" value="Aldo-Keto_reductase"/>
</dbReference>
<protein>
    <submittedName>
        <fullName evidence="3">Aldo/keto reductase</fullName>
    </submittedName>
</protein>
<evidence type="ECO:0000259" key="2">
    <source>
        <dbReference type="Pfam" id="PF00248"/>
    </source>
</evidence>
<dbReference type="Proteomes" id="UP001597045">
    <property type="component" value="Unassembled WGS sequence"/>
</dbReference>
<feature type="non-terminal residue" evidence="3">
    <location>
        <position position="1"/>
    </location>
</feature>
<dbReference type="PANTHER" id="PTHR43625">
    <property type="entry name" value="AFLATOXIN B1 ALDEHYDE REDUCTASE"/>
    <property type="match status" value="1"/>
</dbReference>
<accession>A0ABW3MPA6</accession>
<comment type="caution">
    <text evidence="3">The sequence shown here is derived from an EMBL/GenBank/DDBJ whole genome shotgun (WGS) entry which is preliminary data.</text>
</comment>
<feature type="domain" description="NADP-dependent oxidoreductase" evidence="2">
    <location>
        <begin position="9"/>
        <end position="185"/>
    </location>
</feature>
<dbReference type="InterPro" id="IPR023210">
    <property type="entry name" value="NADP_OxRdtase_dom"/>
</dbReference>
<dbReference type="EMBL" id="JBHTIS010004110">
    <property type="protein sequence ID" value="MFD1052077.1"/>
    <property type="molecule type" value="Genomic_DNA"/>
</dbReference>
<sequence>PMAWGPPRDRDAAEAVLNEVVTLGLTHIDTSDYYGPYTVNSLIRETLHPYPETLRIATKVGARRAPDKSWPAALSRDELVKAVHDNLEHLDVPTLHLVNLRMTDTTTAADIVKPFTVLAELRQEGLIRHLGVSNVSTSQVTAAREIAPVRAVQNFYNLAVREDDALVDLCAAESIAYVPFFPLGGFRP</sequence>
<evidence type="ECO:0000313" key="3">
    <source>
        <dbReference type="EMBL" id="MFD1052077.1"/>
    </source>
</evidence>
<dbReference type="InterPro" id="IPR036812">
    <property type="entry name" value="NAD(P)_OxRdtase_dom_sf"/>
</dbReference>
<dbReference type="SUPFAM" id="SSF51430">
    <property type="entry name" value="NAD(P)-linked oxidoreductase"/>
    <property type="match status" value="1"/>
</dbReference>
<dbReference type="Pfam" id="PF00248">
    <property type="entry name" value="Aldo_ket_red"/>
    <property type="match status" value="1"/>
</dbReference>
<dbReference type="PANTHER" id="PTHR43625:SF40">
    <property type="entry name" value="ALDO-KETO REDUCTASE YAKC [NADP(+)]"/>
    <property type="match status" value="1"/>
</dbReference>
<organism evidence="3 4">
    <name type="scientific">Kibdelosporangium lantanae</name>
    <dbReference type="NCBI Taxonomy" id="1497396"/>
    <lineage>
        <taxon>Bacteria</taxon>
        <taxon>Bacillati</taxon>
        <taxon>Actinomycetota</taxon>
        <taxon>Actinomycetes</taxon>
        <taxon>Pseudonocardiales</taxon>
        <taxon>Pseudonocardiaceae</taxon>
        <taxon>Kibdelosporangium</taxon>
    </lineage>
</organism>
<keyword evidence="4" id="KW-1185">Reference proteome</keyword>
<name>A0ABW3MPA6_9PSEU</name>
<dbReference type="Gene3D" id="3.20.20.100">
    <property type="entry name" value="NADP-dependent oxidoreductase domain"/>
    <property type="match status" value="1"/>
</dbReference>
<reference evidence="4" key="1">
    <citation type="journal article" date="2019" name="Int. J. Syst. Evol. Microbiol.">
        <title>The Global Catalogue of Microorganisms (GCM) 10K type strain sequencing project: providing services to taxonomists for standard genome sequencing and annotation.</title>
        <authorList>
            <consortium name="The Broad Institute Genomics Platform"/>
            <consortium name="The Broad Institute Genome Sequencing Center for Infectious Disease"/>
            <person name="Wu L."/>
            <person name="Ma J."/>
        </authorList>
    </citation>
    <scope>NUCLEOTIDE SEQUENCE [LARGE SCALE GENOMIC DNA]</scope>
    <source>
        <strain evidence="4">JCM 31486</strain>
    </source>
</reference>
<dbReference type="CDD" id="cd19088">
    <property type="entry name" value="AKR_AKR13B1"/>
    <property type="match status" value="1"/>
</dbReference>
<keyword evidence="1" id="KW-0560">Oxidoreductase</keyword>